<dbReference type="GO" id="GO:0005524">
    <property type="term" value="F:ATP binding"/>
    <property type="evidence" value="ECO:0007669"/>
    <property type="project" value="UniProtKB-KW"/>
</dbReference>
<dbReference type="Pfam" id="PF00488">
    <property type="entry name" value="MutS_V"/>
    <property type="match status" value="1"/>
</dbReference>
<dbReference type="STRING" id="86259.A0A4Z1PMP1"/>
<dbReference type="AlphaFoldDB" id="A0A4Z1PMP1"/>
<dbReference type="InterPro" id="IPR036678">
    <property type="entry name" value="MutS_con_dom_sf"/>
</dbReference>
<dbReference type="Gene3D" id="1.10.1420.10">
    <property type="match status" value="2"/>
</dbReference>
<keyword evidence="5" id="KW-0469">Meiosis</keyword>
<keyword evidence="9" id="KW-1185">Reference proteome</keyword>
<dbReference type="Proteomes" id="UP000298493">
    <property type="component" value="Unassembled WGS sequence"/>
</dbReference>
<name>A0A4Z1PMP1_9PEZI</name>
<sequence length="838" mass="93431">MAPPSRSASTSYASASGSYPFISYNDNTTTASRPRTSRRSAGRPSTARPRTGASTIALQNQELVCAITESRGISPTVGLAFINLDTGEVALSQISDSQTYVRTIHKITVYAPSQIIIPSTAANPPSKLFSIIDEHIEQINANLICVDRRYYAETTGIESIHQLAFAEDVEAIKISIGGNFYAVCCFAAALKYIEFQMGKTFQFHSLRVKYEPPESSMMIDISTICSLELIQNLQNPKSRHCLYGLLNETFTPMGGRMLRSNILQPSTSPDTILKRYDSVEELTVNEDMFFALILIPTKSPIAFMEQSVNQIIALKQFLVSLKPTHEALASARTTLAAGIRENCSPENTDPIFELINEVINEDTQFAKGPLELRNQRIYAVKSGAHGLLDVARQTYKESVEDAYRMVEELGTTHNLPLELKFEQARQFYMRVPAQELEYRPLPDEFVHCFKKKNVVECQTLGLVKLNQKIADCHIEVLEMSNNVVQKLTEEIRTRMYALFKACESIALLDMLASFAHIATTQGYVRPQLTDTLAIQAGRHALREKFHNQKYIPNDVYATQQARFQIITGCNMSGKSTYIRSIALMTVMAQIGSFVPASYASFPIIGQLFARVNMDDSIEANVSTFASEMRETAFILRNIDRRSMAIIDELGRGTSTRDGLAIALAIAEALVESRALVWFVTHIRDLATIMAERNGVINLHLAVDTGTATSEDSNSMNMLYKIAEGAVQEQHYGLKLARVLPLPPKVLETAEEVAVKLESHVAKRKKTSAVVIKERKRKLILHLKEHLTQAKNGVMEGEVLANWLKELQKEFVVRMTAIDAEAAEVAEEMEEDGETVVEE</sequence>
<dbReference type="InterPro" id="IPR007861">
    <property type="entry name" value="DNA_mismatch_repair_MutS_clamp"/>
</dbReference>
<dbReference type="PANTHER" id="PTHR11361">
    <property type="entry name" value="DNA MISMATCH REPAIR PROTEIN MUTS FAMILY MEMBER"/>
    <property type="match status" value="1"/>
</dbReference>
<dbReference type="GO" id="GO:0030983">
    <property type="term" value="F:mismatched DNA binding"/>
    <property type="evidence" value="ECO:0007669"/>
    <property type="project" value="InterPro"/>
</dbReference>
<dbReference type="Pfam" id="PF05192">
    <property type="entry name" value="MutS_III"/>
    <property type="match status" value="1"/>
</dbReference>
<dbReference type="PIRSF" id="PIRSF005813">
    <property type="entry name" value="MSH2"/>
    <property type="match status" value="1"/>
</dbReference>
<dbReference type="InterPro" id="IPR007696">
    <property type="entry name" value="DNA_mismatch_repair_MutS_core"/>
</dbReference>
<dbReference type="InterPro" id="IPR007860">
    <property type="entry name" value="DNA_mmatch_repair_MutS_con_dom"/>
</dbReference>
<feature type="domain" description="DNA mismatch repair proteins mutS family" evidence="7">
    <location>
        <begin position="642"/>
        <end position="658"/>
    </location>
</feature>
<dbReference type="InterPro" id="IPR036187">
    <property type="entry name" value="DNA_mismatch_repair_MutS_sf"/>
</dbReference>
<feature type="compositionally biased region" description="Low complexity" evidence="6">
    <location>
        <begin position="1"/>
        <end position="20"/>
    </location>
</feature>
<comment type="similarity">
    <text evidence="1">Belongs to the DNA mismatch repair MutS family.</text>
</comment>
<evidence type="ECO:0000313" key="8">
    <source>
        <dbReference type="EMBL" id="TID27449.1"/>
    </source>
</evidence>
<dbReference type="InterPro" id="IPR045076">
    <property type="entry name" value="MutS"/>
</dbReference>
<evidence type="ECO:0000256" key="4">
    <source>
        <dbReference type="ARBA" id="ARBA00023125"/>
    </source>
</evidence>
<dbReference type="Gene3D" id="3.40.50.300">
    <property type="entry name" value="P-loop containing nucleotide triphosphate hydrolases"/>
    <property type="match status" value="1"/>
</dbReference>
<evidence type="ECO:0000313" key="9">
    <source>
        <dbReference type="Proteomes" id="UP000298493"/>
    </source>
</evidence>
<proteinExistence type="inferred from homology"/>
<dbReference type="InterPro" id="IPR011184">
    <property type="entry name" value="DNA_mismatch_repair_Msh2"/>
</dbReference>
<dbReference type="InterPro" id="IPR000432">
    <property type="entry name" value="DNA_mismatch_repair_MutS_C"/>
</dbReference>
<gene>
    <name evidence="8" type="ORF">E6O75_ATG00216</name>
</gene>
<evidence type="ECO:0000256" key="2">
    <source>
        <dbReference type="ARBA" id="ARBA00022741"/>
    </source>
</evidence>
<keyword evidence="2" id="KW-0547">Nucleotide-binding</keyword>
<evidence type="ECO:0000256" key="5">
    <source>
        <dbReference type="ARBA" id="ARBA00023254"/>
    </source>
</evidence>
<organism evidence="8 9">
    <name type="scientific">Venturia nashicola</name>
    <dbReference type="NCBI Taxonomy" id="86259"/>
    <lineage>
        <taxon>Eukaryota</taxon>
        <taxon>Fungi</taxon>
        <taxon>Dikarya</taxon>
        <taxon>Ascomycota</taxon>
        <taxon>Pezizomycotina</taxon>
        <taxon>Dothideomycetes</taxon>
        <taxon>Pleosporomycetidae</taxon>
        <taxon>Venturiales</taxon>
        <taxon>Venturiaceae</taxon>
        <taxon>Venturia</taxon>
    </lineage>
</organism>
<keyword evidence="4" id="KW-0238">DNA-binding</keyword>
<dbReference type="Gene3D" id="3.30.420.110">
    <property type="entry name" value="MutS, connector domain"/>
    <property type="match status" value="1"/>
</dbReference>
<reference evidence="8 9" key="1">
    <citation type="submission" date="2019-04" db="EMBL/GenBank/DDBJ databases">
        <title>High contiguity whole genome sequence and gene annotation resource for two Venturia nashicola isolates.</title>
        <authorList>
            <person name="Prokchorchik M."/>
            <person name="Won K."/>
            <person name="Lee Y."/>
            <person name="Choi E.D."/>
            <person name="Segonzac C."/>
            <person name="Sohn K.H."/>
        </authorList>
    </citation>
    <scope>NUCLEOTIDE SEQUENCE [LARGE SCALE GENOMIC DNA]</scope>
    <source>
        <strain evidence="8 9">PRI2</strain>
    </source>
</reference>
<dbReference type="SUPFAM" id="SSF48334">
    <property type="entry name" value="DNA repair protein MutS, domain III"/>
    <property type="match status" value="1"/>
</dbReference>
<keyword evidence="3" id="KW-0067">ATP-binding</keyword>
<accession>A0A4Z1PMP1</accession>
<evidence type="ECO:0000256" key="3">
    <source>
        <dbReference type="ARBA" id="ARBA00022840"/>
    </source>
</evidence>
<feature type="region of interest" description="Disordered" evidence="6">
    <location>
        <begin position="1"/>
        <end position="53"/>
    </location>
</feature>
<dbReference type="GO" id="GO:0005634">
    <property type="term" value="C:nucleus"/>
    <property type="evidence" value="ECO:0007669"/>
    <property type="project" value="TreeGrafter"/>
</dbReference>
<dbReference type="GO" id="GO:0140664">
    <property type="term" value="F:ATP-dependent DNA damage sensor activity"/>
    <property type="evidence" value="ECO:0007669"/>
    <property type="project" value="InterPro"/>
</dbReference>
<comment type="caution">
    <text evidence="8">The sequence shown here is derived from an EMBL/GenBank/DDBJ whole genome shotgun (WGS) entry which is preliminary data.</text>
</comment>
<dbReference type="GO" id="GO:0007131">
    <property type="term" value="P:reciprocal meiotic recombination"/>
    <property type="evidence" value="ECO:0007669"/>
    <property type="project" value="TreeGrafter"/>
</dbReference>
<dbReference type="Pfam" id="PF05188">
    <property type="entry name" value="MutS_II"/>
    <property type="match status" value="1"/>
</dbReference>
<evidence type="ECO:0000256" key="1">
    <source>
        <dbReference type="ARBA" id="ARBA00006271"/>
    </source>
</evidence>
<dbReference type="SMART" id="SM00534">
    <property type="entry name" value="MUTSac"/>
    <property type="match status" value="1"/>
</dbReference>
<dbReference type="SMART" id="SM00533">
    <property type="entry name" value="MUTSd"/>
    <property type="match status" value="1"/>
</dbReference>
<dbReference type="GO" id="GO:0006298">
    <property type="term" value="P:mismatch repair"/>
    <property type="evidence" value="ECO:0007669"/>
    <property type="project" value="InterPro"/>
</dbReference>
<dbReference type="SUPFAM" id="SSF52540">
    <property type="entry name" value="P-loop containing nucleoside triphosphate hydrolases"/>
    <property type="match status" value="1"/>
</dbReference>
<dbReference type="Pfam" id="PF05190">
    <property type="entry name" value="MutS_IV"/>
    <property type="match status" value="1"/>
</dbReference>
<evidence type="ECO:0000256" key="6">
    <source>
        <dbReference type="SAM" id="MobiDB-lite"/>
    </source>
</evidence>
<dbReference type="SUPFAM" id="SSF53150">
    <property type="entry name" value="DNA repair protein MutS, domain II"/>
    <property type="match status" value="1"/>
</dbReference>
<evidence type="ECO:0000259" key="7">
    <source>
        <dbReference type="PROSITE" id="PS00486"/>
    </source>
</evidence>
<dbReference type="FunFam" id="3.40.50.300:FF:002054">
    <property type="entry name" value="DNA mismatch repair protein MSH4"/>
    <property type="match status" value="1"/>
</dbReference>
<dbReference type="PANTHER" id="PTHR11361:SF21">
    <property type="entry name" value="MUTS PROTEIN HOMOLOG 4"/>
    <property type="match status" value="1"/>
</dbReference>
<dbReference type="InterPro" id="IPR027417">
    <property type="entry name" value="P-loop_NTPase"/>
</dbReference>
<dbReference type="PROSITE" id="PS00486">
    <property type="entry name" value="DNA_MISMATCH_REPAIR_2"/>
    <property type="match status" value="1"/>
</dbReference>
<dbReference type="EMBL" id="SNSC02000001">
    <property type="protein sequence ID" value="TID27449.1"/>
    <property type="molecule type" value="Genomic_DNA"/>
</dbReference>
<protein>
    <submittedName>
        <fullName evidence="8">DNA mismatch repair protein</fullName>
    </submittedName>
</protein>